<dbReference type="InterPro" id="IPR043148">
    <property type="entry name" value="TagF_C"/>
</dbReference>
<dbReference type="Pfam" id="PF04464">
    <property type="entry name" value="Glyphos_transf"/>
    <property type="match status" value="1"/>
</dbReference>
<comment type="subcellular location">
    <subcellularLocation>
        <location evidence="1">Cell membrane</location>
        <topology evidence="1">Peripheral membrane protein</topology>
    </subcellularLocation>
</comment>
<evidence type="ECO:0000256" key="4">
    <source>
        <dbReference type="ARBA" id="ARBA00022679"/>
    </source>
</evidence>
<dbReference type="CDD" id="cd00761">
    <property type="entry name" value="Glyco_tranf_GTA_type"/>
    <property type="match status" value="1"/>
</dbReference>
<dbReference type="InterPro" id="IPR043149">
    <property type="entry name" value="TagF_N"/>
</dbReference>
<name>A0A6L3VE57_9ACTN</name>
<dbReference type="EMBL" id="WBMR01000256">
    <property type="protein sequence ID" value="KAB2362970.1"/>
    <property type="molecule type" value="Genomic_DNA"/>
</dbReference>
<reference evidence="9 10" key="1">
    <citation type="submission" date="2019-09" db="EMBL/GenBank/DDBJ databases">
        <title>Actinomadura physcomitrii sp. nov., a novel actinomycete isolated from moss [Physcomitrium sphaericum (Ludw) Fuernr].</title>
        <authorList>
            <person name="Liu C."/>
            <person name="Zhuang X."/>
        </authorList>
    </citation>
    <scope>NUCLEOTIDE SEQUENCE [LARGE SCALE GENOMIC DNA]</scope>
    <source>
        <strain evidence="9 10">CYP1-1B</strain>
    </source>
</reference>
<sequence length="1216" mass="139353">MHLDLPCSPKPPRAFAHPQSATESPSLNWNVMLSFSSGAPEGRTSRLSVIVPFYNVEEFLDDCLASIASQTFQDLEVIMVDDGSTDRSGEIARSYVERDPRFVLLNSDNKGPGAARNLGVERARGELLAFADGDDIVAHNAYELLVHTIEETGSDLVSGGVQRLGPEGVRASALHSRAIRSDRTGTHITKTPRLLYDVTMWNKVIRRSFWDAHEFRFPEGVLYEDIRLSVQLHCLARRVDVLTDVIYYWRERGKGDLSITQRRTDISNLHDRIEALLAIDAFLRSHGSRRLLRKHQRKALANDLLLYFRDLPRTDDAYRKRFLDLVNSYTCQVNARVMRTLTSRARLKFHLAERRLMPELLHFLIWERTELGGAVPTVRRRGRLLADLPFRGDSQLRIPDRVFRLSFRETLPVTRVDSVEWHRGKLRVTGRSYVKLRSITKRRHTSKLLVLMPQGRLGLPLLVRMKSVLDPEATERSGQERYCYDWGGFECTIDPWRLRAFGRWRHGEWRCIVLVRGRGMWRPMWLHTPVQGRPQRPEHRLGDPTTRVRARWSGRKLVIDVVRLDAALTGHRMDGDELEVTGRLIGSAAARSESLQLLLRRVRGTATLEFPIEKLTNQEFRGRVDLSRLTAEVELAERLAATERTGEDIHWEPFVRVGAGEPVRLALLDRFTESRYAHGGREFAVLATRYGNALLTERAFRPVIDEHEWTEDGRLILRGTIIDPDHETIETVLLRHGSSDRHVFGFERDGDRFTIEIAVTAIESYGAITPMRDGEWRIAVRRPGAAETVPATYNHASLAALREEPVTYGPKRYRFLCADYDNPVVVVEHDTEPAERGRFNQRVLREVTYRRMMREPLRDAVLFVSWKGKSCSDSPRAIADELRRRGDQRDHIWVVRDMATPAPDGAIVVRQNSRAYYAALAQARYVVSNDDMPKDYLKREGQSYVQTWHGTPLKRIGFDIEQVRFASGDAYLDHLAADVAKWDLLLSPNPFSTEVLARAFRYDGEVLTSGYPRNDLLFAPDTAERIRRIRGHLGIAADKRVVLYAPTWRDDQFHGGGRYRFNMRLDVARAREQLGDNHVLLIRGHHLMADDVHGPALDDFAMNVTNYPEITDLYLISDILVTDYSSAMFDFACTRRPIVYFTYDLAEYRDQLRGFYFDLEAEAPGPLLSTSDEVIAAIREIDTISTEYKASYDAFVERFCAFDDGRAAARIADRLV</sequence>
<evidence type="ECO:0000313" key="9">
    <source>
        <dbReference type="EMBL" id="KAB2362970.1"/>
    </source>
</evidence>
<dbReference type="AlphaFoldDB" id="A0A6L3VE57"/>
<gene>
    <name evidence="9" type="ORF">F9B16_43895</name>
</gene>
<dbReference type="PANTHER" id="PTHR37316">
    <property type="entry name" value="TEICHOIC ACID GLYCEROL-PHOSPHATE PRIMASE"/>
    <property type="match status" value="1"/>
</dbReference>
<dbReference type="GO" id="GO:0047355">
    <property type="term" value="F:CDP-glycerol glycerophosphotransferase activity"/>
    <property type="evidence" value="ECO:0007669"/>
    <property type="project" value="InterPro"/>
</dbReference>
<keyword evidence="6" id="KW-0472">Membrane</keyword>
<dbReference type="PANTHER" id="PTHR37316:SF3">
    <property type="entry name" value="TEICHOIC ACID GLYCEROL-PHOSPHATE TRANSFERASE"/>
    <property type="match status" value="1"/>
</dbReference>
<proteinExistence type="inferred from homology"/>
<evidence type="ECO:0000259" key="8">
    <source>
        <dbReference type="Pfam" id="PF00535"/>
    </source>
</evidence>
<keyword evidence="3" id="KW-1003">Cell membrane</keyword>
<evidence type="ECO:0000256" key="1">
    <source>
        <dbReference type="ARBA" id="ARBA00004202"/>
    </source>
</evidence>
<dbReference type="Pfam" id="PF00535">
    <property type="entry name" value="Glycos_transf_2"/>
    <property type="match status" value="1"/>
</dbReference>
<comment type="caution">
    <text evidence="9">The sequence shown here is derived from an EMBL/GenBank/DDBJ whole genome shotgun (WGS) entry which is preliminary data.</text>
</comment>
<dbReference type="Gene3D" id="3.40.50.12580">
    <property type="match status" value="1"/>
</dbReference>
<dbReference type="GO" id="GO:0005886">
    <property type="term" value="C:plasma membrane"/>
    <property type="evidence" value="ECO:0007669"/>
    <property type="project" value="UniProtKB-SubCell"/>
</dbReference>
<dbReference type="InterPro" id="IPR007554">
    <property type="entry name" value="Glycerophosphate_synth"/>
</dbReference>
<dbReference type="OrthoDB" id="3183633at2"/>
<evidence type="ECO:0000256" key="3">
    <source>
        <dbReference type="ARBA" id="ARBA00022475"/>
    </source>
</evidence>
<dbReference type="Proteomes" id="UP000483004">
    <property type="component" value="Unassembled WGS sequence"/>
</dbReference>
<dbReference type="SUPFAM" id="SSF53756">
    <property type="entry name" value="UDP-Glycosyltransferase/glycogen phosphorylase"/>
    <property type="match status" value="1"/>
</dbReference>
<comment type="similarity">
    <text evidence="2">Belongs to the CDP-glycerol glycerophosphotransferase family.</text>
</comment>
<evidence type="ECO:0000256" key="5">
    <source>
        <dbReference type="ARBA" id="ARBA00022944"/>
    </source>
</evidence>
<evidence type="ECO:0000256" key="2">
    <source>
        <dbReference type="ARBA" id="ARBA00010488"/>
    </source>
</evidence>
<evidence type="ECO:0000256" key="7">
    <source>
        <dbReference type="SAM" id="MobiDB-lite"/>
    </source>
</evidence>
<keyword evidence="4 9" id="KW-0808">Transferase</keyword>
<feature type="region of interest" description="Disordered" evidence="7">
    <location>
        <begin position="1"/>
        <end position="22"/>
    </location>
</feature>
<evidence type="ECO:0000256" key="6">
    <source>
        <dbReference type="ARBA" id="ARBA00023136"/>
    </source>
</evidence>
<dbReference type="Gene3D" id="3.90.550.10">
    <property type="entry name" value="Spore Coat Polysaccharide Biosynthesis Protein SpsA, Chain A"/>
    <property type="match status" value="1"/>
</dbReference>
<evidence type="ECO:0000313" key="10">
    <source>
        <dbReference type="Proteomes" id="UP000483004"/>
    </source>
</evidence>
<keyword evidence="10" id="KW-1185">Reference proteome</keyword>
<dbReference type="GO" id="GO:0019350">
    <property type="term" value="P:teichoic acid biosynthetic process"/>
    <property type="evidence" value="ECO:0007669"/>
    <property type="project" value="UniProtKB-KW"/>
</dbReference>
<dbReference type="SUPFAM" id="SSF53448">
    <property type="entry name" value="Nucleotide-diphospho-sugar transferases"/>
    <property type="match status" value="1"/>
</dbReference>
<keyword evidence="5" id="KW-0777">Teichoic acid biosynthesis</keyword>
<dbReference type="InterPro" id="IPR001173">
    <property type="entry name" value="Glyco_trans_2-like"/>
</dbReference>
<feature type="domain" description="Glycosyltransferase 2-like" evidence="8">
    <location>
        <begin position="48"/>
        <end position="176"/>
    </location>
</feature>
<accession>A0A6L3VE57</accession>
<protein>
    <submittedName>
        <fullName evidence="9">Glycosyltransferase</fullName>
    </submittedName>
</protein>
<dbReference type="InterPro" id="IPR029044">
    <property type="entry name" value="Nucleotide-diphossugar_trans"/>
</dbReference>
<dbReference type="InterPro" id="IPR051612">
    <property type="entry name" value="Teichoic_Acid_Biosynth"/>
</dbReference>
<organism evidence="9 10">
    <name type="scientific">Actinomadura montaniterrae</name>
    <dbReference type="NCBI Taxonomy" id="1803903"/>
    <lineage>
        <taxon>Bacteria</taxon>
        <taxon>Bacillati</taxon>
        <taxon>Actinomycetota</taxon>
        <taxon>Actinomycetes</taxon>
        <taxon>Streptosporangiales</taxon>
        <taxon>Thermomonosporaceae</taxon>
        <taxon>Actinomadura</taxon>
    </lineage>
</organism>
<dbReference type="Gene3D" id="3.40.50.11820">
    <property type="match status" value="1"/>
</dbReference>